<reference evidence="11" key="1">
    <citation type="submission" date="2017-02" db="UniProtKB">
        <authorList>
            <consortium name="WormBaseParasite"/>
        </authorList>
    </citation>
    <scope>IDENTIFICATION</scope>
</reference>
<evidence type="ECO:0000256" key="4">
    <source>
        <dbReference type="ARBA" id="ARBA00022771"/>
    </source>
</evidence>
<evidence type="ECO:0000313" key="9">
    <source>
        <dbReference type="EMBL" id="VDM95816.1"/>
    </source>
</evidence>
<evidence type="ECO:0000259" key="8">
    <source>
        <dbReference type="PROSITE" id="PS50157"/>
    </source>
</evidence>
<sequence>MITFCGNRHENDLSAAEIKNAEAEEEDLDHSQTCDVATDTIGDGMAYTVTTDKKDFHELQPLTEEVGEFVVPSTTKQAYNQARDIKRERRSEQQRWRTAIDGYVQYSEWISKVTEETEDMPDLDSGQSITTTEATDDDPEAEYFIEIDAMNDVIAQIEKARTAQSIKLMKSDAKLEEILKYFEERSKPSNLIKDRNVRNYKMFICFACGRVFDDEFSMRSHVNESHFSSKDYKFKCKHCYRRFKLKHHLQRHERTHDLSLVHTCNRCSSSFRKFESLIVHKSKIHGIDENGEKIRNLNYNCSKCEQKHKYSCSKEPRSKQQKYESSASSTSSVFSVSSRPKVGTTCKICSRTFASRQSLLRHMGRIHPDEKINEIDRYEVVQSPCLPFACNICSKRFKTRILLLVHRKRHQGRKFVCELCDKTYPIPSELRKHIRRVHSDSSKDILTSKLIRLKVNVLEFSTCDFSSATR</sequence>
<comment type="subcellular location">
    <subcellularLocation>
        <location evidence="1">Nucleus</location>
    </subcellularLocation>
</comment>
<dbReference type="WBParaSite" id="TCLT_0000073201-mRNA-1">
    <property type="protein sequence ID" value="TCLT_0000073201-mRNA-1"/>
    <property type="gene ID" value="TCLT_0000073201"/>
</dbReference>
<evidence type="ECO:0000256" key="3">
    <source>
        <dbReference type="ARBA" id="ARBA00022737"/>
    </source>
</evidence>
<feature type="domain" description="C2H2-type" evidence="8">
    <location>
        <begin position="203"/>
        <end position="231"/>
    </location>
</feature>
<keyword evidence="10" id="KW-1185">Reference proteome</keyword>
<dbReference type="Proteomes" id="UP000276776">
    <property type="component" value="Unassembled WGS sequence"/>
</dbReference>
<keyword evidence="6" id="KW-0539">Nucleus</keyword>
<dbReference type="InterPro" id="IPR036236">
    <property type="entry name" value="Znf_C2H2_sf"/>
</dbReference>
<dbReference type="PANTHER" id="PTHR24376:SF235">
    <property type="entry name" value="C2H2-TYPE DOMAIN-CONTAINING PROTEIN"/>
    <property type="match status" value="1"/>
</dbReference>
<dbReference type="Pfam" id="PF13894">
    <property type="entry name" value="zf-C2H2_4"/>
    <property type="match status" value="1"/>
</dbReference>
<organism evidence="11">
    <name type="scientific">Thelazia callipaeda</name>
    <name type="common">Oriental eyeworm</name>
    <name type="synonym">Parasitic nematode</name>
    <dbReference type="NCBI Taxonomy" id="103827"/>
    <lineage>
        <taxon>Eukaryota</taxon>
        <taxon>Metazoa</taxon>
        <taxon>Ecdysozoa</taxon>
        <taxon>Nematoda</taxon>
        <taxon>Chromadorea</taxon>
        <taxon>Rhabditida</taxon>
        <taxon>Spirurina</taxon>
        <taxon>Spiruromorpha</taxon>
        <taxon>Thelazioidea</taxon>
        <taxon>Thelaziidae</taxon>
        <taxon>Thelazia</taxon>
    </lineage>
</organism>
<evidence type="ECO:0000256" key="6">
    <source>
        <dbReference type="ARBA" id="ARBA00023242"/>
    </source>
</evidence>
<feature type="domain" description="C2H2-type" evidence="8">
    <location>
        <begin position="262"/>
        <end position="290"/>
    </location>
</feature>
<proteinExistence type="predicted"/>
<feature type="domain" description="C2H2-type" evidence="8">
    <location>
        <begin position="234"/>
        <end position="256"/>
    </location>
</feature>
<dbReference type="InterPro" id="IPR013087">
    <property type="entry name" value="Znf_C2H2_type"/>
</dbReference>
<keyword evidence="5" id="KW-0862">Zinc</keyword>
<evidence type="ECO:0000256" key="7">
    <source>
        <dbReference type="PROSITE-ProRule" id="PRU00042"/>
    </source>
</evidence>
<dbReference type="GO" id="GO:0000978">
    <property type="term" value="F:RNA polymerase II cis-regulatory region sequence-specific DNA binding"/>
    <property type="evidence" value="ECO:0007669"/>
    <property type="project" value="TreeGrafter"/>
</dbReference>
<evidence type="ECO:0000256" key="1">
    <source>
        <dbReference type="ARBA" id="ARBA00004123"/>
    </source>
</evidence>
<name>A0A0N5CKW6_THECL</name>
<gene>
    <name evidence="9" type="ORF">TCLT_LOCUS733</name>
</gene>
<feature type="domain" description="C2H2-type" evidence="8">
    <location>
        <begin position="344"/>
        <end position="372"/>
    </location>
</feature>
<dbReference type="GO" id="GO:0005634">
    <property type="term" value="C:nucleus"/>
    <property type="evidence" value="ECO:0007669"/>
    <property type="project" value="UniProtKB-SubCell"/>
</dbReference>
<dbReference type="SMART" id="SM00355">
    <property type="entry name" value="ZnF_C2H2"/>
    <property type="match status" value="6"/>
</dbReference>
<dbReference type="Gene3D" id="3.30.160.60">
    <property type="entry name" value="Classic Zinc Finger"/>
    <property type="match status" value="3"/>
</dbReference>
<dbReference type="Pfam" id="PF00096">
    <property type="entry name" value="zf-C2H2"/>
    <property type="match status" value="2"/>
</dbReference>
<keyword evidence="3" id="KW-0677">Repeat</keyword>
<dbReference type="OrthoDB" id="5800876at2759"/>
<evidence type="ECO:0000256" key="2">
    <source>
        <dbReference type="ARBA" id="ARBA00022723"/>
    </source>
</evidence>
<accession>A0A0N5CKW6</accession>
<dbReference type="AlphaFoldDB" id="A0A0N5CKW6"/>
<dbReference type="GO" id="GO:0008270">
    <property type="term" value="F:zinc ion binding"/>
    <property type="evidence" value="ECO:0007669"/>
    <property type="project" value="UniProtKB-KW"/>
</dbReference>
<keyword evidence="4 7" id="KW-0863">Zinc-finger</keyword>
<dbReference type="PROSITE" id="PS00028">
    <property type="entry name" value="ZINC_FINGER_C2H2_1"/>
    <property type="match status" value="6"/>
</dbReference>
<dbReference type="GO" id="GO:0001228">
    <property type="term" value="F:DNA-binding transcription activator activity, RNA polymerase II-specific"/>
    <property type="evidence" value="ECO:0007669"/>
    <property type="project" value="TreeGrafter"/>
</dbReference>
<evidence type="ECO:0000313" key="11">
    <source>
        <dbReference type="WBParaSite" id="TCLT_0000073201-mRNA-1"/>
    </source>
</evidence>
<dbReference type="STRING" id="103827.A0A0N5CKW6"/>
<dbReference type="OMA" id="LPFACNI"/>
<feature type="domain" description="C2H2-type" evidence="8">
    <location>
        <begin position="388"/>
        <end position="415"/>
    </location>
</feature>
<keyword evidence="2" id="KW-0479">Metal-binding</keyword>
<evidence type="ECO:0000313" key="10">
    <source>
        <dbReference type="Proteomes" id="UP000276776"/>
    </source>
</evidence>
<evidence type="ECO:0000256" key="5">
    <source>
        <dbReference type="ARBA" id="ARBA00022833"/>
    </source>
</evidence>
<dbReference type="EMBL" id="UYYF01000062">
    <property type="protein sequence ID" value="VDM95816.1"/>
    <property type="molecule type" value="Genomic_DNA"/>
</dbReference>
<feature type="domain" description="C2H2-type" evidence="8">
    <location>
        <begin position="415"/>
        <end position="443"/>
    </location>
</feature>
<protein>
    <submittedName>
        <fullName evidence="11">Zinc finger protein</fullName>
    </submittedName>
</protein>
<dbReference type="PROSITE" id="PS50157">
    <property type="entry name" value="ZINC_FINGER_C2H2_2"/>
    <property type="match status" value="6"/>
</dbReference>
<reference evidence="9 10" key="2">
    <citation type="submission" date="2018-11" db="EMBL/GenBank/DDBJ databases">
        <authorList>
            <consortium name="Pathogen Informatics"/>
        </authorList>
    </citation>
    <scope>NUCLEOTIDE SEQUENCE [LARGE SCALE GENOMIC DNA]</scope>
</reference>
<dbReference type="PANTHER" id="PTHR24376">
    <property type="entry name" value="ZINC FINGER PROTEIN"/>
    <property type="match status" value="1"/>
</dbReference>
<dbReference type="SUPFAM" id="SSF57667">
    <property type="entry name" value="beta-beta-alpha zinc fingers"/>
    <property type="match status" value="2"/>
</dbReference>